<reference evidence="3" key="1">
    <citation type="submission" date="2017-02" db="UniProtKB">
        <authorList>
            <consortium name="WormBaseParasite"/>
        </authorList>
    </citation>
    <scope>IDENTIFICATION</scope>
</reference>
<accession>A0A0R3R0V6</accession>
<gene>
    <name evidence="1" type="ORF">BTMF_LOCUS11642</name>
</gene>
<name>A0A0R3R0V6_9BILA</name>
<dbReference type="AlphaFoldDB" id="A0A0R3R0V6"/>
<dbReference type="WBParaSite" id="BTMF_0001364301-mRNA-1">
    <property type="protein sequence ID" value="BTMF_0001364301-mRNA-1"/>
    <property type="gene ID" value="BTMF_0001364301"/>
</dbReference>
<protein>
    <submittedName>
        <fullName evidence="1 3">Uncharacterized protein</fullName>
    </submittedName>
</protein>
<proteinExistence type="predicted"/>
<evidence type="ECO:0000313" key="2">
    <source>
        <dbReference type="Proteomes" id="UP000280834"/>
    </source>
</evidence>
<evidence type="ECO:0000313" key="1">
    <source>
        <dbReference type="EMBL" id="VDO39783.1"/>
    </source>
</evidence>
<dbReference type="EMBL" id="UZAG01018480">
    <property type="protein sequence ID" value="VDO39783.1"/>
    <property type="molecule type" value="Genomic_DNA"/>
</dbReference>
<reference evidence="1 2" key="2">
    <citation type="submission" date="2018-11" db="EMBL/GenBank/DDBJ databases">
        <authorList>
            <consortium name="Pathogen Informatics"/>
        </authorList>
    </citation>
    <scope>NUCLEOTIDE SEQUENCE [LARGE SCALE GENOMIC DNA]</scope>
</reference>
<evidence type="ECO:0000313" key="3">
    <source>
        <dbReference type="WBParaSite" id="BTMF_0001364301-mRNA-1"/>
    </source>
</evidence>
<organism evidence="3">
    <name type="scientific">Brugia timori</name>
    <dbReference type="NCBI Taxonomy" id="42155"/>
    <lineage>
        <taxon>Eukaryota</taxon>
        <taxon>Metazoa</taxon>
        <taxon>Ecdysozoa</taxon>
        <taxon>Nematoda</taxon>
        <taxon>Chromadorea</taxon>
        <taxon>Rhabditida</taxon>
        <taxon>Spirurina</taxon>
        <taxon>Spiruromorpha</taxon>
        <taxon>Filarioidea</taxon>
        <taxon>Onchocercidae</taxon>
        <taxon>Brugia</taxon>
    </lineage>
</organism>
<keyword evidence="2" id="KW-1185">Reference proteome</keyword>
<dbReference type="Proteomes" id="UP000280834">
    <property type="component" value="Unassembled WGS sequence"/>
</dbReference>
<sequence>MEFFSLEICFQHQSISFSRLHALNCLIMPLKSRVDAKRTESERLQGIVLFHISRASVLYIFTV</sequence>